<dbReference type="Gene3D" id="1.20.1290.10">
    <property type="entry name" value="AhpD-like"/>
    <property type="match status" value="1"/>
</dbReference>
<reference evidence="2 3" key="1">
    <citation type="submission" date="2016-11" db="EMBL/GenBank/DDBJ databases">
        <authorList>
            <person name="Jaros S."/>
            <person name="Januszkiewicz K."/>
            <person name="Wedrychowicz H."/>
        </authorList>
    </citation>
    <scope>NUCLEOTIDE SEQUENCE [LARGE SCALE GENOMIC DNA]</scope>
    <source>
        <strain evidence="2 3">CECT 7868</strain>
    </source>
</reference>
<evidence type="ECO:0000313" key="3">
    <source>
        <dbReference type="Proteomes" id="UP000184608"/>
    </source>
</evidence>
<evidence type="ECO:0000259" key="1">
    <source>
        <dbReference type="Pfam" id="PF02627"/>
    </source>
</evidence>
<dbReference type="SUPFAM" id="SSF69118">
    <property type="entry name" value="AhpD-like"/>
    <property type="match status" value="1"/>
</dbReference>
<dbReference type="InterPro" id="IPR003779">
    <property type="entry name" value="CMD-like"/>
</dbReference>
<name>A0A1M5Y2U8_9VIBR</name>
<gene>
    <name evidence="2" type="ORF">VA7868_01459</name>
</gene>
<dbReference type="EMBL" id="FQXZ01000014">
    <property type="protein sequence ID" value="SHI06367.1"/>
    <property type="molecule type" value="Genomic_DNA"/>
</dbReference>
<proteinExistence type="predicted"/>
<dbReference type="STRING" id="1216006.VA7868_01459"/>
<protein>
    <submittedName>
        <fullName evidence="2">Carboxymuconolactone decarboxylase family protein</fullName>
    </submittedName>
</protein>
<feature type="domain" description="Carboxymuconolactone decarboxylase-like" evidence="1">
    <location>
        <begin position="58"/>
        <end position="114"/>
    </location>
</feature>
<evidence type="ECO:0000313" key="2">
    <source>
        <dbReference type="EMBL" id="SHI06367.1"/>
    </source>
</evidence>
<sequence length="181" mass="19908">MTDFKFHTPTDSSEAGKAILTQVQNNYGFVPNLFAYMAESPVTVQAYLSLTKLLESLSLTPAQSQTALLAISQANGCDFCTVAHHAIGKMKGMSPQTASEIVNGETVTDEKDRALVQFSRQLIEKRGWLDAQDLDAFFAAGFEQKHVFEIILIAAIKTLSNYSNHLTKPEVNPELQALLNQ</sequence>
<keyword evidence="3" id="KW-1185">Reference proteome</keyword>
<dbReference type="PANTHER" id="PTHR35446">
    <property type="entry name" value="SI:CH211-175M2.5"/>
    <property type="match status" value="1"/>
</dbReference>
<dbReference type="InterPro" id="IPR029032">
    <property type="entry name" value="AhpD-like"/>
</dbReference>
<organism evidence="2 3">
    <name type="scientific">Vibrio aerogenes CECT 7868</name>
    <dbReference type="NCBI Taxonomy" id="1216006"/>
    <lineage>
        <taxon>Bacteria</taxon>
        <taxon>Pseudomonadati</taxon>
        <taxon>Pseudomonadota</taxon>
        <taxon>Gammaproteobacteria</taxon>
        <taxon>Vibrionales</taxon>
        <taxon>Vibrionaceae</taxon>
        <taxon>Vibrio</taxon>
    </lineage>
</organism>
<dbReference type="PANTHER" id="PTHR35446:SF3">
    <property type="entry name" value="CMD DOMAIN-CONTAINING PROTEIN"/>
    <property type="match status" value="1"/>
</dbReference>
<dbReference type="GO" id="GO:0051920">
    <property type="term" value="F:peroxiredoxin activity"/>
    <property type="evidence" value="ECO:0007669"/>
    <property type="project" value="InterPro"/>
</dbReference>
<dbReference type="NCBIfam" id="TIGR00778">
    <property type="entry name" value="ahpD_dom"/>
    <property type="match status" value="1"/>
</dbReference>
<dbReference type="InterPro" id="IPR004675">
    <property type="entry name" value="AhpD_core"/>
</dbReference>
<accession>A0A1M5Y2U8</accession>
<dbReference type="Pfam" id="PF02627">
    <property type="entry name" value="CMD"/>
    <property type="match status" value="1"/>
</dbReference>
<dbReference type="AlphaFoldDB" id="A0A1M5Y2U8"/>
<dbReference type="Proteomes" id="UP000184608">
    <property type="component" value="Unassembled WGS sequence"/>
</dbReference>